<dbReference type="PATRIC" id="fig|1072256.5.peg.1304"/>
<dbReference type="InterPro" id="IPR011008">
    <property type="entry name" value="Dimeric_a/b-barrel"/>
</dbReference>
<feature type="domain" description="YCII-related" evidence="2">
    <location>
        <begin position="1"/>
        <end position="89"/>
    </location>
</feature>
<gene>
    <name evidence="3" type="ORF">CUTER_06600</name>
</gene>
<reference evidence="3 4" key="1">
    <citation type="journal article" date="2015" name="Genome Announc.">
        <title>Virulence Factor Genes Detected in the Complete Genome Sequence of Corynebacterium uterequi DSM 45634, Isolated from the Uterus of a Maiden Mare.</title>
        <authorList>
            <person name="Ruckert C."/>
            <person name="Kriete M."/>
            <person name="Jaenicke S."/>
            <person name="Winkler A."/>
            <person name="Tauch A."/>
        </authorList>
    </citation>
    <scope>NUCLEOTIDE SEQUENCE [LARGE SCALE GENOMIC DNA]</scope>
    <source>
        <strain evidence="3 4">DSM 45634</strain>
    </source>
</reference>
<accession>A0A0G3HDC1</accession>
<dbReference type="AlphaFoldDB" id="A0A0G3HDC1"/>
<protein>
    <recommendedName>
        <fullName evidence="2">YCII-related domain-containing protein</fullName>
    </recommendedName>
</protein>
<dbReference type="OrthoDB" id="8968203at2"/>
<keyword evidence="4" id="KW-1185">Reference proteome</keyword>
<dbReference type="SUPFAM" id="SSF54909">
    <property type="entry name" value="Dimeric alpha+beta barrel"/>
    <property type="match status" value="1"/>
</dbReference>
<dbReference type="EMBL" id="CP011546">
    <property type="protein sequence ID" value="AKK11309.1"/>
    <property type="molecule type" value="Genomic_DNA"/>
</dbReference>
<evidence type="ECO:0000256" key="1">
    <source>
        <dbReference type="ARBA" id="ARBA00007689"/>
    </source>
</evidence>
<comment type="similarity">
    <text evidence="1">Belongs to the YciI family.</text>
</comment>
<dbReference type="STRING" id="1072256.CUTER_06600"/>
<dbReference type="RefSeq" id="WP_047259748.1">
    <property type="nucleotide sequence ID" value="NZ_CP011546.1"/>
</dbReference>
<dbReference type="KEGG" id="cut:CUTER_06600"/>
<evidence type="ECO:0000313" key="3">
    <source>
        <dbReference type="EMBL" id="AKK11309.1"/>
    </source>
</evidence>
<organism evidence="3 4">
    <name type="scientific">Corynebacterium uterequi</name>
    <dbReference type="NCBI Taxonomy" id="1072256"/>
    <lineage>
        <taxon>Bacteria</taxon>
        <taxon>Bacillati</taxon>
        <taxon>Actinomycetota</taxon>
        <taxon>Actinomycetes</taxon>
        <taxon>Mycobacteriales</taxon>
        <taxon>Corynebacteriaceae</taxon>
        <taxon>Corynebacterium</taxon>
    </lineage>
</organism>
<name>A0A0G3HDC1_9CORY</name>
<dbReference type="Pfam" id="PF03795">
    <property type="entry name" value="YCII"/>
    <property type="match status" value="1"/>
</dbReference>
<evidence type="ECO:0000313" key="4">
    <source>
        <dbReference type="Proteomes" id="UP000035548"/>
    </source>
</evidence>
<dbReference type="InterPro" id="IPR005545">
    <property type="entry name" value="YCII"/>
</dbReference>
<proteinExistence type="inferred from homology"/>
<dbReference type="Proteomes" id="UP000035548">
    <property type="component" value="Chromosome"/>
</dbReference>
<reference evidence="4" key="2">
    <citation type="submission" date="2015-05" db="EMBL/GenBank/DDBJ databases">
        <title>Complete genome sequence of Corynebacterium uterequi DSM 45634, isolated from the uterus of a maiden mare.</title>
        <authorList>
            <person name="Ruckert C."/>
            <person name="Albersmeier A."/>
            <person name="Winkler A."/>
            <person name="Tauch A."/>
        </authorList>
    </citation>
    <scope>NUCLEOTIDE SEQUENCE [LARGE SCALE GENOMIC DNA]</scope>
    <source>
        <strain evidence="4">DSM 45634</strain>
    </source>
</reference>
<dbReference type="Gene3D" id="3.30.70.1060">
    <property type="entry name" value="Dimeric alpha+beta barrel"/>
    <property type="match status" value="1"/>
</dbReference>
<sequence>MTYFAVHYTYADGDPDIARVRPDHRVFLGKLKEEGKLVASGPYVDGHGSALILLQLDDTATVDDALKLMDHDPYTVEGVLDGREIREWSPVLKVF</sequence>
<evidence type="ECO:0000259" key="2">
    <source>
        <dbReference type="Pfam" id="PF03795"/>
    </source>
</evidence>